<dbReference type="Proteomes" id="UP000077115">
    <property type="component" value="Unassembled WGS sequence"/>
</dbReference>
<comment type="subcellular location">
    <subcellularLocation>
        <location evidence="1">Nucleus</location>
    </subcellularLocation>
</comment>
<reference evidence="8 9" key="1">
    <citation type="submission" date="2006-10" db="EMBL/GenBank/DDBJ databases">
        <title>The Genome Sequence of Batrachochytrium dendrobatidis JEL423.</title>
        <authorList>
            <consortium name="The Broad Institute Genome Sequencing Platform"/>
            <person name="Birren B."/>
            <person name="Lander E."/>
            <person name="Galagan J."/>
            <person name="Cuomo C."/>
            <person name="Devon K."/>
            <person name="Jaffe D."/>
            <person name="Butler J."/>
            <person name="Alvarez P."/>
            <person name="Gnerre S."/>
            <person name="Grabherr M."/>
            <person name="Kleber M."/>
            <person name="Mauceli E."/>
            <person name="Brockman W."/>
            <person name="Young S."/>
            <person name="LaButti K."/>
            <person name="Sykes S."/>
            <person name="DeCaprio D."/>
            <person name="Crawford M."/>
            <person name="Koehrsen M."/>
            <person name="Engels R."/>
            <person name="Montgomery P."/>
            <person name="Pearson M."/>
            <person name="Howarth C."/>
            <person name="Larson L."/>
            <person name="White J."/>
            <person name="O'Leary S."/>
            <person name="Kodira C."/>
            <person name="Zeng Q."/>
            <person name="Yandava C."/>
            <person name="Alvarado L."/>
            <person name="Longcore J."/>
            <person name="James T."/>
        </authorList>
    </citation>
    <scope>NUCLEOTIDE SEQUENCE [LARGE SCALE GENOMIC DNA]</scope>
    <source>
        <strain evidence="8 9">JEL423</strain>
    </source>
</reference>
<name>A0A177WMA3_BATDL</name>
<keyword evidence="3" id="KW-0539">Nucleus</keyword>
<keyword evidence="4" id="KW-0479">Metal-binding</keyword>
<feature type="binding site" evidence="4">
    <location>
        <position position="100"/>
    </location>
    <ligand>
        <name>Fe cation</name>
        <dbReference type="ChEBI" id="CHEBI:24875"/>
    </ligand>
</feature>
<dbReference type="Pfam" id="PF05726">
    <property type="entry name" value="Pirin_C"/>
    <property type="match status" value="1"/>
</dbReference>
<dbReference type="InterPro" id="IPR014710">
    <property type="entry name" value="RmlC-like_jellyroll"/>
</dbReference>
<dbReference type="InterPro" id="IPR003829">
    <property type="entry name" value="Pirin_N_dom"/>
</dbReference>
<dbReference type="GO" id="GO:0046872">
    <property type="term" value="F:metal ion binding"/>
    <property type="evidence" value="ECO:0007669"/>
    <property type="project" value="UniProtKB-KW"/>
</dbReference>
<comment type="similarity">
    <text evidence="2 5">Belongs to the pirin family.</text>
</comment>
<dbReference type="Pfam" id="PF02678">
    <property type="entry name" value="Pirin"/>
    <property type="match status" value="1"/>
</dbReference>
<evidence type="ECO:0000256" key="5">
    <source>
        <dbReference type="RuleBase" id="RU003457"/>
    </source>
</evidence>
<feature type="binding site" evidence="4">
    <location>
        <position position="54"/>
    </location>
    <ligand>
        <name>Fe cation</name>
        <dbReference type="ChEBI" id="CHEBI:24875"/>
    </ligand>
</feature>
<dbReference type="STRING" id="403673.A0A177WMA3"/>
<organism evidence="8 9">
    <name type="scientific">Batrachochytrium dendrobatidis (strain JEL423)</name>
    <dbReference type="NCBI Taxonomy" id="403673"/>
    <lineage>
        <taxon>Eukaryota</taxon>
        <taxon>Fungi</taxon>
        <taxon>Fungi incertae sedis</taxon>
        <taxon>Chytridiomycota</taxon>
        <taxon>Chytridiomycota incertae sedis</taxon>
        <taxon>Chytridiomycetes</taxon>
        <taxon>Rhizophydiales</taxon>
        <taxon>Rhizophydiales incertae sedis</taxon>
        <taxon>Batrachochytrium</taxon>
    </lineage>
</organism>
<comment type="cofactor">
    <cofactor evidence="4">
        <name>Fe cation</name>
        <dbReference type="ChEBI" id="CHEBI:24875"/>
    </cofactor>
    <text evidence="4">Binds 1 Fe cation per subunit.</text>
</comment>
<dbReference type="InterPro" id="IPR008778">
    <property type="entry name" value="Pirin_C_dom"/>
</dbReference>
<evidence type="ECO:0008006" key="10">
    <source>
        <dbReference type="Google" id="ProtNLM"/>
    </source>
</evidence>
<dbReference type="PANTHER" id="PTHR13903">
    <property type="entry name" value="PIRIN-RELATED"/>
    <property type="match status" value="1"/>
</dbReference>
<dbReference type="PANTHER" id="PTHR13903:SF8">
    <property type="entry name" value="PIRIN"/>
    <property type="match status" value="1"/>
</dbReference>
<evidence type="ECO:0000256" key="1">
    <source>
        <dbReference type="ARBA" id="ARBA00004123"/>
    </source>
</evidence>
<evidence type="ECO:0000256" key="3">
    <source>
        <dbReference type="ARBA" id="ARBA00023242"/>
    </source>
</evidence>
<dbReference type="AlphaFoldDB" id="A0A177WMA3"/>
<feature type="binding site" evidence="4">
    <location>
        <position position="56"/>
    </location>
    <ligand>
        <name>Fe cation</name>
        <dbReference type="ChEBI" id="CHEBI:24875"/>
    </ligand>
</feature>
<dbReference type="OrthoDB" id="198735at2759"/>
<dbReference type="EMBL" id="DS022305">
    <property type="protein sequence ID" value="OAJ41248.1"/>
    <property type="molecule type" value="Genomic_DNA"/>
</dbReference>
<evidence type="ECO:0000256" key="4">
    <source>
        <dbReference type="PIRSR" id="PIRSR006232-1"/>
    </source>
</evidence>
<dbReference type="PIRSF" id="PIRSF006232">
    <property type="entry name" value="Pirin"/>
    <property type="match status" value="1"/>
</dbReference>
<accession>A0A177WMA3</accession>
<dbReference type="Gene3D" id="2.60.120.10">
    <property type="entry name" value="Jelly Rolls"/>
    <property type="match status" value="2"/>
</dbReference>
<feature type="domain" description="Pirin C-terminal" evidence="7">
    <location>
        <begin position="169"/>
        <end position="275"/>
    </location>
</feature>
<proteinExistence type="inferred from homology"/>
<protein>
    <recommendedName>
        <fullName evidence="10">Pirin-like protein</fullName>
    </recommendedName>
</protein>
<dbReference type="InterPro" id="IPR011051">
    <property type="entry name" value="RmlC_Cupin_sf"/>
</dbReference>
<dbReference type="CDD" id="cd02247">
    <property type="entry name" value="cupin_pirin_C"/>
    <property type="match status" value="1"/>
</dbReference>
<evidence type="ECO:0000259" key="6">
    <source>
        <dbReference type="Pfam" id="PF02678"/>
    </source>
</evidence>
<dbReference type="CDD" id="cd02909">
    <property type="entry name" value="cupin_pirin_N"/>
    <property type="match status" value="1"/>
</dbReference>
<dbReference type="SUPFAM" id="SSF51182">
    <property type="entry name" value="RmlC-like cupins"/>
    <property type="match status" value="1"/>
</dbReference>
<keyword evidence="4" id="KW-0408">Iron</keyword>
<evidence type="ECO:0000313" key="9">
    <source>
        <dbReference type="Proteomes" id="UP000077115"/>
    </source>
</evidence>
<sequence>MLKTVTKTVLSKEQAEGQGARVRRSIGTYELRNLDPFLMLDEFIVRGKAGFPDHPHRGFETVTYMLDGVFQHEDFTGHKGTIGPGDLQWMTAGRGIVHAEMPASEVGTGLQLWVNLPKKAKMMPPLYQELIAANVPFATSPDGLTSVKVIAGESYGVHAKVHTVTPIYYLDVSMQPNATFNQLIPEGYTAFAYTLTGGASFSTLANEQLADPHCTLVFSSKGDSIKVVTASDPARFVIIAGEPINEPIVQHGPFVMNTEQEIREAIMDYQLGRNGFEKAASWESEIGKVHTKTAPQSA</sequence>
<evidence type="ECO:0000313" key="8">
    <source>
        <dbReference type="EMBL" id="OAJ41248.1"/>
    </source>
</evidence>
<dbReference type="InterPro" id="IPR012093">
    <property type="entry name" value="Pirin"/>
</dbReference>
<feature type="domain" description="Pirin N-terminal" evidence="6">
    <location>
        <begin position="20"/>
        <end position="114"/>
    </location>
</feature>
<dbReference type="GO" id="GO:0005634">
    <property type="term" value="C:nucleus"/>
    <property type="evidence" value="ECO:0007669"/>
    <property type="project" value="UniProtKB-SubCell"/>
</dbReference>
<reference evidence="8 9" key="2">
    <citation type="submission" date="2016-05" db="EMBL/GenBank/DDBJ databases">
        <title>Lineage-specific infection strategies underlie the spectrum of fungal disease in amphibians.</title>
        <authorList>
            <person name="Cuomo C.A."/>
            <person name="Farrer R.A."/>
            <person name="James T."/>
            <person name="Longcore J."/>
            <person name="Birren B."/>
        </authorList>
    </citation>
    <scope>NUCLEOTIDE SEQUENCE [LARGE SCALE GENOMIC DNA]</scope>
    <source>
        <strain evidence="8 9">JEL423</strain>
    </source>
</reference>
<dbReference type="FunFam" id="2.60.120.10:FF:000055">
    <property type="entry name" value="pirin"/>
    <property type="match status" value="1"/>
</dbReference>
<feature type="binding site" evidence="4">
    <location>
        <position position="98"/>
    </location>
    <ligand>
        <name>Fe cation</name>
        <dbReference type="ChEBI" id="CHEBI:24875"/>
    </ligand>
</feature>
<dbReference type="VEuPathDB" id="FungiDB:BDEG_24880"/>
<evidence type="ECO:0000259" key="7">
    <source>
        <dbReference type="Pfam" id="PF05726"/>
    </source>
</evidence>
<evidence type="ECO:0000256" key="2">
    <source>
        <dbReference type="ARBA" id="ARBA00008416"/>
    </source>
</evidence>
<gene>
    <name evidence="8" type="ORF">BDEG_24880</name>
</gene>
<dbReference type="eggNOG" id="ENOG502QQ5A">
    <property type="taxonomic scope" value="Eukaryota"/>
</dbReference>